<feature type="region of interest" description="Disordered" evidence="6">
    <location>
        <begin position="147"/>
        <end position="189"/>
    </location>
</feature>
<protein>
    <recommendedName>
        <fullName evidence="8">Major facilitator superfamily (MFS) profile domain-containing protein</fullName>
    </recommendedName>
</protein>
<comment type="similarity">
    <text evidence="5">Belongs to the major facilitator superfamily. Sodium/anion cotransporter (TC 2.A.1.14) family.</text>
</comment>
<dbReference type="InterPro" id="IPR020846">
    <property type="entry name" value="MFS_dom"/>
</dbReference>
<reference evidence="9" key="1">
    <citation type="submission" date="2024-02" db="EMBL/GenBank/DDBJ databases">
        <authorList>
            <consortium name="ELIXIR-Norway"/>
            <consortium name="Elixir Norway"/>
        </authorList>
    </citation>
    <scope>NUCLEOTIDE SEQUENCE</scope>
</reference>
<dbReference type="PANTHER" id="PTHR11662:SF399">
    <property type="entry name" value="FI19708P1-RELATED"/>
    <property type="match status" value="1"/>
</dbReference>
<proteinExistence type="inferred from homology"/>
<dbReference type="EMBL" id="OZ020114">
    <property type="protein sequence ID" value="CAK9267366.1"/>
    <property type="molecule type" value="Genomic_DNA"/>
</dbReference>
<feature type="transmembrane region" description="Helical" evidence="7">
    <location>
        <begin position="257"/>
        <end position="278"/>
    </location>
</feature>
<name>A0ABP0WKH0_9BRYO</name>
<keyword evidence="3 7" id="KW-1133">Transmembrane helix</keyword>
<feature type="transmembrane region" description="Helical" evidence="7">
    <location>
        <begin position="220"/>
        <end position="245"/>
    </location>
</feature>
<evidence type="ECO:0000313" key="9">
    <source>
        <dbReference type="EMBL" id="CAK9267366.1"/>
    </source>
</evidence>
<feature type="transmembrane region" description="Helical" evidence="7">
    <location>
        <begin position="285"/>
        <end position="305"/>
    </location>
</feature>
<dbReference type="Proteomes" id="UP001497444">
    <property type="component" value="Chromosome 19"/>
</dbReference>
<feature type="compositionally biased region" description="Polar residues" evidence="6">
    <location>
        <begin position="156"/>
        <end position="189"/>
    </location>
</feature>
<evidence type="ECO:0000256" key="4">
    <source>
        <dbReference type="ARBA" id="ARBA00023136"/>
    </source>
</evidence>
<evidence type="ECO:0000256" key="6">
    <source>
        <dbReference type="SAM" id="MobiDB-lite"/>
    </source>
</evidence>
<dbReference type="Gene3D" id="1.20.1250.20">
    <property type="entry name" value="MFS general substrate transporter like domains"/>
    <property type="match status" value="2"/>
</dbReference>
<evidence type="ECO:0000256" key="1">
    <source>
        <dbReference type="ARBA" id="ARBA00004141"/>
    </source>
</evidence>
<gene>
    <name evidence="9" type="ORF">CSSPJE1EN1_LOCUS12844</name>
</gene>
<feature type="transmembrane region" description="Helical" evidence="7">
    <location>
        <begin position="492"/>
        <end position="513"/>
    </location>
</feature>
<feature type="domain" description="Major facilitator superfamily (MFS) profile" evidence="8">
    <location>
        <begin position="220"/>
        <end position="637"/>
    </location>
</feature>
<feature type="transmembrane region" description="Helical" evidence="7">
    <location>
        <begin position="525"/>
        <end position="544"/>
    </location>
</feature>
<accession>A0ABP0WKH0</accession>
<evidence type="ECO:0000256" key="3">
    <source>
        <dbReference type="ARBA" id="ARBA00022989"/>
    </source>
</evidence>
<dbReference type="CDD" id="cd17380">
    <property type="entry name" value="MFS_SLC17A9_like"/>
    <property type="match status" value="1"/>
</dbReference>
<evidence type="ECO:0000313" key="10">
    <source>
        <dbReference type="Proteomes" id="UP001497444"/>
    </source>
</evidence>
<organism evidence="9 10">
    <name type="scientific">Sphagnum jensenii</name>
    <dbReference type="NCBI Taxonomy" id="128206"/>
    <lineage>
        <taxon>Eukaryota</taxon>
        <taxon>Viridiplantae</taxon>
        <taxon>Streptophyta</taxon>
        <taxon>Embryophyta</taxon>
        <taxon>Bryophyta</taxon>
        <taxon>Sphagnophytina</taxon>
        <taxon>Sphagnopsida</taxon>
        <taxon>Sphagnales</taxon>
        <taxon>Sphagnaceae</taxon>
        <taxon>Sphagnum</taxon>
    </lineage>
</organism>
<dbReference type="InterPro" id="IPR011701">
    <property type="entry name" value="MFS"/>
</dbReference>
<evidence type="ECO:0000256" key="2">
    <source>
        <dbReference type="ARBA" id="ARBA00022692"/>
    </source>
</evidence>
<feature type="transmembrane region" description="Helical" evidence="7">
    <location>
        <begin position="612"/>
        <end position="632"/>
    </location>
</feature>
<keyword evidence="4 7" id="KW-0472">Membrane</keyword>
<sequence>MPALLGAIGRRTKPRGVENWSFAVFAIVALVGRELEHLLSSAMDSCLCCWRKDLWPVGAGVMRISSSSSSSDAAFLSKRNASISMSSRRTTSSSCLMRAGCSRKITLPASTPFFGSDVVGQAAIRHSTASLSSFCVSSAPRANLFSDSSLVSSSSPETTRGPTRRYTSSIGRTTTTSPGKGSRQSSPCQVATSGKEYELTMTTEEESDSMSFWTTERAKVVMMVAVAMALCNADRVIMSVAIVPLSVQHNWSTSFSGIVQSSFLWGYLLSPIGGGALADRYGGKSVMGLGVAVWSLATLLTPWAAQHSLVALLTTRVLMGLAEGVAMPCMNNMINKWFPQSERSRAVGITMAGFHLGSVAGLVFTPSLMLSRFGLSAPFAAFGLVGFVWLFLWLFFISKDPQSQPRISRKEYQHILGGSENLIHGSLKKSKEGDMSGRAPPFGMLLSKLPTWAIIVANFMNNWGYFILLGWMPVYFNTVLGVNLKDAAWFSAVPWAMMAAVGFIAGACADFLIQSGVTVTTTRKIMQSIGFLGPAFALLGLNAVKNPTVAAAWLTAAVGLSAFSQAGFLVNHQEIGPKYAGVLHGMSNTAGTVAAIVSTMGVGVFIECLGSFQSFLSLTSIMYIGCTVFWVMNASGKCIFN</sequence>
<dbReference type="SUPFAM" id="SSF103473">
    <property type="entry name" value="MFS general substrate transporter"/>
    <property type="match status" value="1"/>
</dbReference>
<feature type="transmembrane region" description="Helical" evidence="7">
    <location>
        <begin position="375"/>
        <end position="396"/>
    </location>
</feature>
<evidence type="ECO:0000259" key="8">
    <source>
        <dbReference type="PROSITE" id="PS50850"/>
    </source>
</evidence>
<comment type="subcellular location">
    <subcellularLocation>
        <location evidence="1">Membrane</location>
        <topology evidence="1">Multi-pass membrane protein</topology>
    </subcellularLocation>
</comment>
<feature type="transmembrane region" description="Helical" evidence="7">
    <location>
        <begin position="317"/>
        <end position="334"/>
    </location>
</feature>
<evidence type="ECO:0000256" key="7">
    <source>
        <dbReference type="SAM" id="Phobius"/>
    </source>
</evidence>
<dbReference type="PANTHER" id="PTHR11662">
    <property type="entry name" value="SOLUTE CARRIER FAMILY 17"/>
    <property type="match status" value="1"/>
</dbReference>
<keyword evidence="2 7" id="KW-0812">Transmembrane</keyword>
<feature type="transmembrane region" description="Helical" evidence="7">
    <location>
        <begin position="452"/>
        <end position="472"/>
    </location>
</feature>
<keyword evidence="10" id="KW-1185">Reference proteome</keyword>
<dbReference type="InterPro" id="IPR050382">
    <property type="entry name" value="MFS_Na/Anion_cotransporter"/>
</dbReference>
<dbReference type="Pfam" id="PF07690">
    <property type="entry name" value="MFS_1"/>
    <property type="match status" value="1"/>
</dbReference>
<dbReference type="InterPro" id="IPR044777">
    <property type="entry name" value="SLC17A9-like"/>
</dbReference>
<feature type="transmembrane region" description="Helical" evidence="7">
    <location>
        <begin position="346"/>
        <end position="369"/>
    </location>
</feature>
<dbReference type="InterPro" id="IPR036259">
    <property type="entry name" value="MFS_trans_sf"/>
</dbReference>
<feature type="transmembrane region" description="Helical" evidence="7">
    <location>
        <begin position="550"/>
        <end position="570"/>
    </location>
</feature>
<evidence type="ECO:0000256" key="5">
    <source>
        <dbReference type="ARBA" id="ARBA00024362"/>
    </source>
</evidence>
<dbReference type="PROSITE" id="PS50850">
    <property type="entry name" value="MFS"/>
    <property type="match status" value="1"/>
</dbReference>
<feature type="transmembrane region" description="Helical" evidence="7">
    <location>
        <begin position="582"/>
        <end position="606"/>
    </location>
</feature>